<proteinExistence type="predicted"/>
<sequence length="43" mass="5262">MIFRFFCYFSKKFYAICYKAFCVAIYKEKRGKCLFFPQILVIS</sequence>
<evidence type="ECO:0000313" key="1">
    <source>
        <dbReference type="EMBL" id="DAD87192.1"/>
    </source>
</evidence>
<dbReference type="EMBL" id="BK015017">
    <property type="protein sequence ID" value="DAD87192.1"/>
    <property type="molecule type" value="Genomic_DNA"/>
</dbReference>
<reference evidence="1" key="1">
    <citation type="journal article" date="2021" name="Proc. Natl. Acad. Sci. U.S.A.">
        <title>A Catalog of Tens of Thousands of Viruses from Human Metagenomes Reveals Hidden Associations with Chronic Diseases.</title>
        <authorList>
            <person name="Tisza M.J."/>
            <person name="Buck C.B."/>
        </authorList>
    </citation>
    <scope>NUCLEOTIDE SEQUENCE</scope>
    <source>
        <strain evidence="1">CtuUw41</strain>
    </source>
</reference>
<organism evidence="1">
    <name type="scientific">Siphoviridae sp. ctuUw41</name>
    <dbReference type="NCBI Taxonomy" id="2826503"/>
    <lineage>
        <taxon>Viruses</taxon>
        <taxon>Duplodnaviria</taxon>
        <taxon>Heunggongvirae</taxon>
        <taxon>Uroviricota</taxon>
        <taxon>Caudoviricetes</taxon>
    </lineage>
</organism>
<name>A0A8S5MYB2_9CAUD</name>
<protein>
    <submittedName>
        <fullName evidence="1">Uncharacterized protein</fullName>
    </submittedName>
</protein>
<accession>A0A8S5MYB2</accession>